<dbReference type="KEGG" id="fau:Fraau_3286"/>
<comment type="cofactor">
    <cofactor evidence="6">
        <name>K(+)</name>
        <dbReference type="ChEBI" id="CHEBI:29103"/>
    </cofactor>
    <text evidence="6">Binds 1 potassium ion per subunit.</text>
</comment>
<proteinExistence type="inferred from homology"/>
<evidence type="ECO:0000259" key="10">
    <source>
        <dbReference type="Pfam" id="PF12631"/>
    </source>
</evidence>
<feature type="binding site" evidence="6">
    <location>
        <begin position="269"/>
        <end position="272"/>
    </location>
    <ligand>
        <name>GTP</name>
        <dbReference type="ChEBI" id="CHEBI:37565"/>
    </ligand>
</feature>
<evidence type="ECO:0000256" key="3">
    <source>
        <dbReference type="ARBA" id="ARBA00022741"/>
    </source>
</evidence>
<feature type="binding site" evidence="6">
    <location>
        <position position="229"/>
    </location>
    <ligand>
        <name>Mg(2+)</name>
        <dbReference type="ChEBI" id="CHEBI:18420"/>
    </ligand>
</feature>
<comment type="subunit">
    <text evidence="6">Homodimer. Heterotetramer of two MnmE and two MnmG subunits.</text>
</comment>
<dbReference type="EMBL" id="CP003350">
    <property type="protein sequence ID" value="AFC87609.1"/>
    <property type="molecule type" value="Genomic_DNA"/>
</dbReference>
<dbReference type="GO" id="GO:0046872">
    <property type="term" value="F:metal ion binding"/>
    <property type="evidence" value="ECO:0007669"/>
    <property type="project" value="UniProtKB-KW"/>
</dbReference>
<dbReference type="Proteomes" id="UP000005234">
    <property type="component" value="Chromosome"/>
</dbReference>
<feature type="binding site" evidence="6">
    <location>
        <position position="23"/>
    </location>
    <ligand>
        <name>(6S)-5-formyl-5,6,7,8-tetrahydrofolate</name>
        <dbReference type="ChEBI" id="CHEBI:57457"/>
    </ligand>
</feature>
<keyword evidence="6" id="KW-0479">Metal-binding</keyword>
<keyword evidence="12" id="KW-1185">Reference proteome</keyword>
<dbReference type="InterPro" id="IPR025867">
    <property type="entry name" value="MnmE_helical"/>
</dbReference>
<dbReference type="Gene3D" id="3.40.50.300">
    <property type="entry name" value="P-loop containing nucleotide triphosphate hydrolases"/>
    <property type="match status" value="1"/>
</dbReference>
<dbReference type="InterPro" id="IPR031168">
    <property type="entry name" value="G_TrmE"/>
</dbReference>
<dbReference type="Pfam" id="PF01926">
    <property type="entry name" value="MMR_HSR1"/>
    <property type="match status" value="1"/>
</dbReference>
<keyword evidence="6" id="KW-0378">Hydrolase</keyword>
<comment type="subcellular location">
    <subcellularLocation>
        <location evidence="6">Cytoplasm</location>
    </subcellularLocation>
</comment>
<accession>H8L1E1</accession>
<feature type="binding site" evidence="6">
    <location>
        <position position="119"/>
    </location>
    <ligand>
        <name>(6S)-5-formyl-5,6,7,8-tetrahydrofolate</name>
        <dbReference type="ChEBI" id="CHEBI:57457"/>
    </ligand>
</feature>
<dbReference type="OrthoDB" id="9805918at2"/>
<dbReference type="InterPro" id="IPR005225">
    <property type="entry name" value="Small_GTP-bd"/>
</dbReference>
<dbReference type="GO" id="GO:0003924">
    <property type="term" value="F:GTPase activity"/>
    <property type="evidence" value="ECO:0007669"/>
    <property type="project" value="UniProtKB-UniRule"/>
</dbReference>
<keyword evidence="4 6" id="KW-0630">Potassium</keyword>
<dbReference type="InterPro" id="IPR027266">
    <property type="entry name" value="TrmE/GcvT-like"/>
</dbReference>
<dbReference type="STRING" id="767434.Fraau_3286"/>
<feature type="binding site" evidence="6">
    <location>
        <begin position="351"/>
        <end position="353"/>
    </location>
    <ligand>
        <name>GTP</name>
        <dbReference type="ChEBI" id="CHEBI:37565"/>
    </ligand>
</feature>
<dbReference type="SUPFAM" id="SSF116878">
    <property type="entry name" value="TrmE connector domain"/>
    <property type="match status" value="1"/>
</dbReference>
<keyword evidence="3 6" id="KW-0547">Nucleotide-binding</keyword>
<evidence type="ECO:0000256" key="5">
    <source>
        <dbReference type="ARBA" id="ARBA00023134"/>
    </source>
</evidence>
<name>H8L1E1_FRAAD</name>
<evidence type="ECO:0000256" key="4">
    <source>
        <dbReference type="ARBA" id="ARBA00022958"/>
    </source>
</evidence>
<evidence type="ECO:0000256" key="1">
    <source>
        <dbReference type="ARBA" id="ARBA00011043"/>
    </source>
</evidence>
<sequence>MSSADTIVAIATAPGLAGIGVVRVSGPEAGRIGEHLLGQRPRPRHAHYCGFHDAAGELIDRGILLYFPGRGSYTGEPVLELQGHGNPLLLDQVLQRCLQLGARWARPGEFTERAFLNGKLDLAQAEAVADLIAARSQSAARAALRTLEGDFSDQVQGVFGALVEARVHIEAAIDFPEEEIDFLADPAIAARLSALHDQVGQLLAASRRGRRLSDSGRVALIGRPNQGKSSLLNALAGSDRAIVTATAGTTRDVLRESISLDGYSLELADTAGLRDSEDVIEREGMARASRERAIADIVVLVTDAAHAEADLALFEGTDPAAARIVVINKIDLSGLPARSDVFGDARRVWLSARSGEGMVLLQQMLKDLASAQAGDGDYSARRRHVLALETVLSHVEAAQTMVRVERSGELAAEELRAAQQILGEVTGEYHSDDLLGAIFGSFCIGK</sequence>
<dbReference type="PRINTS" id="PR00326">
    <property type="entry name" value="GTP1OBG"/>
</dbReference>
<dbReference type="PANTHER" id="PTHR42714">
    <property type="entry name" value="TRNA MODIFICATION GTPASE GTPBP3"/>
    <property type="match status" value="1"/>
</dbReference>
<feature type="binding site" evidence="6">
    <location>
        <position position="250"/>
    </location>
    <ligand>
        <name>Mg(2+)</name>
        <dbReference type="ChEBI" id="CHEBI:18420"/>
    </ligand>
</feature>
<dbReference type="Pfam" id="PF10396">
    <property type="entry name" value="TrmE_N"/>
    <property type="match status" value="1"/>
</dbReference>
<keyword evidence="2 6" id="KW-0819">tRNA processing</keyword>
<feature type="binding site" evidence="6">
    <location>
        <position position="446"/>
    </location>
    <ligand>
        <name>(6S)-5-formyl-5,6,7,8-tetrahydrofolate</name>
        <dbReference type="ChEBI" id="CHEBI:57457"/>
    </ligand>
</feature>
<feature type="domain" description="MnmE helical" evidence="10">
    <location>
        <begin position="122"/>
        <end position="443"/>
    </location>
</feature>
<dbReference type="HAMAP" id="MF_00379">
    <property type="entry name" value="GTPase_MnmE"/>
    <property type="match status" value="1"/>
</dbReference>
<dbReference type="InterPro" id="IPR027368">
    <property type="entry name" value="MnmE_dom2"/>
</dbReference>
<dbReference type="GO" id="GO:0005829">
    <property type="term" value="C:cytosol"/>
    <property type="evidence" value="ECO:0007669"/>
    <property type="project" value="TreeGrafter"/>
</dbReference>
<evidence type="ECO:0000313" key="12">
    <source>
        <dbReference type="Proteomes" id="UP000005234"/>
    </source>
</evidence>
<dbReference type="InterPro" id="IPR006073">
    <property type="entry name" value="GTP-bd"/>
</dbReference>
<dbReference type="GO" id="GO:0030488">
    <property type="term" value="P:tRNA methylation"/>
    <property type="evidence" value="ECO:0007669"/>
    <property type="project" value="TreeGrafter"/>
</dbReference>
<dbReference type="GO" id="GO:0005525">
    <property type="term" value="F:GTP binding"/>
    <property type="evidence" value="ECO:0007669"/>
    <property type="project" value="UniProtKB-UniRule"/>
</dbReference>
<dbReference type="Gene3D" id="1.20.120.430">
    <property type="entry name" value="tRNA modification GTPase MnmE domain 2"/>
    <property type="match status" value="1"/>
</dbReference>
<dbReference type="AlphaFoldDB" id="H8L1E1"/>
<keyword evidence="5 6" id="KW-0342">GTP-binding</keyword>
<evidence type="ECO:0000256" key="6">
    <source>
        <dbReference type="HAMAP-Rule" id="MF_00379"/>
    </source>
</evidence>
<feature type="binding site" evidence="6">
    <location>
        <begin position="244"/>
        <end position="250"/>
    </location>
    <ligand>
        <name>GTP</name>
        <dbReference type="ChEBI" id="CHEBI:37565"/>
    </ligand>
</feature>
<dbReference type="NCBIfam" id="TIGR00231">
    <property type="entry name" value="small_GTP"/>
    <property type="match status" value="1"/>
</dbReference>
<feature type="binding site" evidence="6">
    <location>
        <position position="80"/>
    </location>
    <ligand>
        <name>(6S)-5-formyl-5,6,7,8-tetrahydrofolate</name>
        <dbReference type="ChEBI" id="CHEBI:57457"/>
    </ligand>
</feature>
<dbReference type="NCBIfam" id="NF003661">
    <property type="entry name" value="PRK05291.1-3"/>
    <property type="match status" value="1"/>
</dbReference>
<evidence type="ECO:0000313" key="11">
    <source>
        <dbReference type="EMBL" id="AFC87609.1"/>
    </source>
</evidence>
<gene>
    <name evidence="6" type="primary">mnmE</name>
    <name evidence="6" type="synonym">trmE</name>
    <name evidence="11" type="ordered locus">Fraau_3286</name>
</gene>
<organism evidence="11 12">
    <name type="scientific">Frateuria aurantia (strain ATCC 33424 / DSM 6220 / KCTC 2777 / LMG 1558 / NBRC 3245 / NCIMB 13370)</name>
    <name type="common">Acetobacter aurantius</name>
    <dbReference type="NCBI Taxonomy" id="767434"/>
    <lineage>
        <taxon>Bacteria</taxon>
        <taxon>Pseudomonadati</taxon>
        <taxon>Pseudomonadota</taxon>
        <taxon>Gammaproteobacteria</taxon>
        <taxon>Lysobacterales</taxon>
        <taxon>Rhodanobacteraceae</taxon>
        <taxon>Frateuria</taxon>
    </lineage>
</organism>
<feature type="domain" description="G" evidence="8">
    <location>
        <begin position="217"/>
        <end position="329"/>
    </location>
</feature>
<dbReference type="EC" id="3.6.-.-" evidence="6"/>
<keyword evidence="6" id="KW-0963">Cytoplasm</keyword>
<evidence type="ECO:0000256" key="7">
    <source>
        <dbReference type="RuleBase" id="RU003313"/>
    </source>
</evidence>
<keyword evidence="6" id="KW-0460">Magnesium</keyword>
<reference evidence="11" key="1">
    <citation type="submission" date="2012-02" db="EMBL/GenBank/DDBJ databases">
        <title>The complete genome of Frateuria aurantia DSM 6220.</title>
        <authorList>
            <consortium name="US DOE Joint Genome Institute (JGI-PGF)"/>
            <person name="Lucas S."/>
            <person name="Copeland A."/>
            <person name="Lapidus A."/>
            <person name="Glavina del Rio T."/>
            <person name="Dalin E."/>
            <person name="Tice H."/>
            <person name="Bruce D."/>
            <person name="Goodwin L."/>
            <person name="Pitluck S."/>
            <person name="Peters L."/>
            <person name="Ovchinnikova G."/>
            <person name="Teshima H."/>
            <person name="Kyrpides N."/>
            <person name="Mavromatis K."/>
            <person name="Ivanova N."/>
            <person name="Brettin T."/>
            <person name="Detter J.C."/>
            <person name="Han C."/>
            <person name="Larimer F."/>
            <person name="Land M."/>
            <person name="Hauser L."/>
            <person name="Markowitz V."/>
            <person name="Cheng J.-F."/>
            <person name="Hugenholtz P."/>
            <person name="Woyke T."/>
            <person name="Wu D."/>
            <person name="Brambilla E."/>
            <person name="Klenk H.-P."/>
            <person name="Eisen J.A."/>
        </authorList>
    </citation>
    <scope>NUCLEOTIDE SEQUENCE</scope>
    <source>
        <strain evidence="11">DSM 6220</strain>
    </source>
</reference>
<dbReference type="NCBIfam" id="TIGR00450">
    <property type="entry name" value="mnmE_trmE_thdF"/>
    <property type="match status" value="1"/>
</dbReference>
<evidence type="ECO:0000256" key="2">
    <source>
        <dbReference type="ARBA" id="ARBA00022694"/>
    </source>
</evidence>
<dbReference type="RefSeq" id="WP_014404611.1">
    <property type="nucleotide sequence ID" value="NC_017033.1"/>
</dbReference>
<dbReference type="PANTHER" id="PTHR42714:SF2">
    <property type="entry name" value="TRNA MODIFICATION GTPASE GTPBP3, MITOCHONDRIAL"/>
    <property type="match status" value="1"/>
</dbReference>
<comment type="caution">
    <text evidence="6">Lacks conserved residue(s) required for the propagation of feature annotation.</text>
</comment>
<comment type="similarity">
    <text evidence="1 6 7">Belongs to the TRAFAC class TrmE-Era-EngA-EngB-Septin-like GTPase superfamily. TrmE GTPase family.</text>
</comment>
<dbReference type="HOGENOM" id="CLU_019624_3_1_6"/>
<dbReference type="InterPro" id="IPR018948">
    <property type="entry name" value="GTP-bd_TrmE_N"/>
</dbReference>
<protein>
    <recommendedName>
        <fullName evidence="6">tRNA modification GTPase MnmE</fullName>
        <ecNumber evidence="6">3.6.-.-</ecNumber>
    </recommendedName>
</protein>
<dbReference type="CDD" id="cd04164">
    <property type="entry name" value="trmE"/>
    <property type="match status" value="1"/>
</dbReference>
<dbReference type="Pfam" id="PF12631">
    <property type="entry name" value="MnmE_helical"/>
    <property type="match status" value="1"/>
</dbReference>
<comment type="function">
    <text evidence="6">Exhibits a very high intrinsic GTPase hydrolysis rate. Involved in the addition of a carboxymethylaminomethyl (cmnm) group at the wobble position (U34) of certain tRNAs, forming tRNA-cmnm(5)s(2)U34.</text>
</comment>
<feature type="domain" description="GTP-binding protein TrmE N-terminal" evidence="9">
    <location>
        <begin position="6"/>
        <end position="119"/>
    </location>
</feature>
<dbReference type="InterPro" id="IPR004520">
    <property type="entry name" value="GTPase_MnmE"/>
</dbReference>
<evidence type="ECO:0000259" key="8">
    <source>
        <dbReference type="Pfam" id="PF01926"/>
    </source>
</evidence>
<evidence type="ECO:0000259" key="9">
    <source>
        <dbReference type="Pfam" id="PF10396"/>
    </source>
</evidence>
<dbReference type="GO" id="GO:0002098">
    <property type="term" value="P:tRNA wobble uridine modification"/>
    <property type="evidence" value="ECO:0007669"/>
    <property type="project" value="TreeGrafter"/>
</dbReference>
<dbReference type="Gene3D" id="3.30.1360.120">
    <property type="entry name" value="Probable tRNA modification gtpase trme, domain 1"/>
    <property type="match status" value="1"/>
</dbReference>
<dbReference type="CDD" id="cd14858">
    <property type="entry name" value="TrmE_N"/>
    <property type="match status" value="1"/>
</dbReference>
<dbReference type="eggNOG" id="COG0486">
    <property type="taxonomic scope" value="Bacteria"/>
</dbReference>
<dbReference type="InterPro" id="IPR027417">
    <property type="entry name" value="P-loop_NTPase"/>
</dbReference>
<dbReference type="SUPFAM" id="SSF52540">
    <property type="entry name" value="P-loop containing nucleoside triphosphate hydrolases"/>
    <property type="match status" value="1"/>
</dbReference>